<keyword evidence="4" id="KW-1185">Reference proteome</keyword>
<feature type="domain" description="Glycosyltransferase subfamily 4-like N-terminal" evidence="2">
    <location>
        <begin position="13"/>
        <end position="180"/>
    </location>
</feature>
<sequence length="368" mass="41400">MKFRVVVRRLSSYGGAEFIALRFANYLHKRGLLEEVVCGVKEVEVPFKVTELGYLKPGRFLKTLSFQKRAVKYLKTKETVNFAFSKVPHCHVYRNGGGTHLGFLEGSLKALPPARRLIKKLTRSLNPVNYFNPILEGEIFRSSKVIIAISSKVKEEVIKFYGRELLNKIYTVPNPVDLNRFNREAKEKLRKSGRELVGFREGRFVLGFASSNFTLKGLKQLIEALAMLPKDVTLAVAGGRNPKSFLKLAEKLDVADRVHFLGKVNRMETFYAGIDLLVHPSFYDTFANVVTEALATGTPVICSRETGAAEFITEGVSGFILKEITPEEIAEKVEAALPKKWDFNVKLPTDEEVFSRYVSLGERSLSRG</sequence>
<evidence type="ECO:0000313" key="4">
    <source>
        <dbReference type="Proteomes" id="UP000006362"/>
    </source>
</evidence>
<dbReference type="STRING" id="648996.Theam_0595"/>
<accession>E8T5Y3</accession>
<dbReference type="Gene3D" id="3.40.50.2000">
    <property type="entry name" value="Glycogen Phosphorylase B"/>
    <property type="match status" value="2"/>
</dbReference>
<gene>
    <name evidence="3" type="ordered locus">Theam_0595</name>
</gene>
<dbReference type="Pfam" id="PF00534">
    <property type="entry name" value="Glycos_transf_1"/>
    <property type="match status" value="1"/>
</dbReference>
<dbReference type="KEGG" id="tam:Theam_0595"/>
<dbReference type="SUPFAM" id="SSF53756">
    <property type="entry name" value="UDP-Glycosyltransferase/glycogen phosphorylase"/>
    <property type="match status" value="1"/>
</dbReference>
<name>E8T5Y3_THEA1</name>
<evidence type="ECO:0000313" key="3">
    <source>
        <dbReference type="EMBL" id="ADU96567.1"/>
    </source>
</evidence>
<dbReference type="HOGENOM" id="CLU_009583_44_1_0"/>
<dbReference type="eggNOG" id="COG0438">
    <property type="taxonomic scope" value="Bacteria"/>
</dbReference>
<evidence type="ECO:0000259" key="1">
    <source>
        <dbReference type="Pfam" id="PF00534"/>
    </source>
</evidence>
<dbReference type="AlphaFoldDB" id="E8T5Y3"/>
<dbReference type="OrthoDB" id="3199616at2"/>
<organism evidence="3 4">
    <name type="scientific">Thermovibrio ammonificans (strain DSM 15698 / JCM 12110 / HB-1)</name>
    <dbReference type="NCBI Taxonomy" id="648996"/>
    <lineage>
        <taxon>Bacteria</taxon>
        <taxon>Pseudomonadati</taxon>
        <taxon>Aquificota</taxon>
        <taxon>Aquificia</taxon>
        <taxon>Desulfurobacteriales</taxon>
        <taxon>Desulfurobacteriaceae</taxon>
        <taxon>Thermovibrio</taxon>
    </lineage>
</organism>
<dbReference type="GO" id="GO:0016757">
    <property type="term" value="F:glycosyltransferase activity"/>
    <property type="evidence" value="ECO:0007669"/>
    <property type="project" value="InterPro"/>
</dbReference>
<feature type="domain" description="Glycosyl transferase family 1" evidence="1">
    <location>
        <begin position="198"/>
        <end position="337"/>
    </location>
</feature>
<reference evidence="3" key="1">
    <citation type="submission" date="2011-01" db="EMBL/GenBank/DDBJ databases">
        <title>Complete sequence of chromosome of Thermovibrio ammonificans HB-1.</title>
        <authorList>
            <consortium name="US DOE Joint Genome Institute"/>
            <person name="Lucas S."/>
            <person name="Copeland A."/>
            <person name="Lapidus A."/>
            <person name="Cheng J.-F."/>
            <person name="Goodwin L."/>
            <person name="Pitluck S."/>
            <person name="Davenport K."/>
            <person name="Detter J.C."/>
            <person name="Han C."/>
            <person name="Tapia R."/>
            <person name="Land M."/>
            <person name="Hauser L."/>
            <person name="Kyrpides N."/>
            <person name="Ivanova N."/>
            <person name="Ovchinnikova G."/>
            <person name="Vetriani C."/>
            <person name="Woyke T."/>
        </authorList>
    </citation>
    <scope>NUCLEOTIDE SEQUENCE [LARGE SCALE GENOMIC DNA]</scope>
    <source>
        <strain evidence="3">HB-1</strain>
    </source>
</reference>
<protein>
    <submittedName>
        <fullName evidence="3">Glycosyl transferase group 1</fullName>
    </submittedName>
</protein>
<evidence type="ECO:0000259" key="2">
    <source>
        <dbReference type="Pfam" id="PF13439"/>
    </source>
</evidence>
<proteinExistence type="predicted"/>
<dbReference type="EMBL" id="CP002444">
    <property type="protein sequence ID" value="ADU96567.1"/>
    <property type="molecule type" value="Genomic_DNA"/>
</dbReference>
<dbReference type="InterPro" id="IPR001296">
    <property type="entry name" value="Glyco_trans_1"/>
</dbReference>
<dbReference type="CDD" id="cd03801">
    <property type="entry name" value="GT4_PimA-like"/>
    <property type="match status" value="1"/>
</dbReference>
<dbReference type="InterPro" id="IPR028098">
    <property type="entry name" value="Glyco_trans_4-like_N"/>
</dbReference>
<dbReference type="Proteomes" id="UP000006362">
    <property type="component" value="Chromosome"/>
</dbReference>
<dbReference type="Pfam" id="PF13439">
    <property type="entry name" value="Glyco_transf_4"/>
    <property type="match status" value="1"/>
</dbReference>
<dbReference type="PANTHER" id="PTHR12526">
    <property type="entry name" value="GLYCOSYLTRANSFERASE"/>
    <property type="match status" value="1"/>
</dbReference>
<keyword evidence="3" id="KW-0808">Transferase</keyword>
<dbReference type="RefSeq" id="WP_013537353.1">
    <property type="nucleotide sequence ID" value="NC_014926.1"/>
</dbReference>